<dbReference type="GeneID" id="111133066"/>
<evidence type="ECO:0000313" key="5">
    <source>
        <dbReference type="Proteomes" id="UP000694844"/>
    </source>
</evidence>
<evidence type="ECO:0000259" key="4">
    <source>
        <dbReference type="PROSITE" id="PS50923"/>
    </source>
</evidence>
<dbReference type="RefSeq" id="XP_022336850.1">
    <property type="nucleotide sequence ID" value="XM_022481142.1"/>
</dbReference>
<dbReference type="RefSeq" id="XP_022336847.1">
    <property type="nucleotide sequence ID" value="XM_022481139.1"/>
</dbReference>
<evidence type="ECO:0000313" key="9">
    <source>
        <dbReference type="RefSeq" id="XP_022336850.1"/>
    </source>
</evidence>
<keyword evidence="1" id="KW-1015">Disulfide bond</keyword>
<dbReference type="CDD" id="cd00033">
    <property type="entry name" value="CCP"/>
    <property type="match status" value="1"/>
</dbReference>
<dbReference type="Proteomes" id="UP000694844">
    <property type="component" value="Chromosome 5"/>
</dbReference>
<keyword evidence="3" id="KW-0472">Membrane</keyword>
<sequence length="324" mass="36658">MLVVTKYKDKWSSVRSDLQRLQTIGVKKIFMEIGTESPKIDLKSEETLHVSTFKELSSFRNGSDLLQNMAIEGIGSCCDRTMDGTYSVQTTCSYHMGTRCEITCDRFLAMRPVVLATCEPNGVWSLGKNKACSDFEFHLTSFLIGIGSSISLLILVLVIVTLICKKKCRTRKISITPTVQSSCRSIRNQYSASSSQKVVLEQEVATSEDDTENTENDAMVYDYAEEKIMTNLSKRTVNYKIGNTQRERERNNTNPLLFGQNVSTTTNTTHTVRNTPDQGYLLPDLNVPQPYVGRNGHGYAEHEEDIYVNEEIEYEDDQQIYINT</sequence>
<feature type="domain" description="Sushi" evidence="4">
    <location>
        <begin position="76"/>
        <end position="134"/>
    </location>
</feature>
<dbReference type="RefSeq" id="XP_022336848.1">
    <property type="nucleotide sequence ID" value="XM_022481140.1"/>
</dbReference>
<feature type="transmembrane region" description="Helical" evidence="3">
    <location>
        <begin position="142"/>
        <end position="164"/>
    </location>
</feature>
<dbReference type="AlphaFoldDB" id="A0A8B8EBA2"/>
<gene>
    <name evidence="6 7 8 9" type="primary">LOC111133066</name>
</gene>
<dbReference type="PROSITE" id="PS50923">
    <property type="entry name" value="SUSHI"/>
    <property type="match status" value="1"/>
</dbReference>
<comment type="caution">
    <text evidence="2">Lacks conserved residue(s) required for the propagation of feature annotation.</text>
</comment>
<proteinExistence type="predicted"/>
<reference evidence="6 7" key="1">
    <citation type="submission" date="2025-04" db="UniProtKB">
        <authorList>
            <consortium name="RefSeq"/>
        </authorList>
    </citation>
    <scope>IDENTIFICATION</scope>
    <source>
        <tissue evidence="6 7">Whole sample</tissue>
    </source>
</reference>
<evidence type="ECO:0000256" key="3">
    <source>
        <dbReference type="SAM" id="Phobius"/>
    </source>
</evidence>
<evidence type="ECO:0000256" key="1">
    <source>
        <dbReference type="ARBA" id="ARBA00023157"/>
    </source>
</evidence>
<organism evidence="5 7">
    <name type="scientific">Crassostrea virginica</name>
    <name type="common">Eastern oyster</name>
    <dbReference type="NCBI Taxonomy" id="6565"/>
    <lineage>
        <taxon>Eukaryota</taxon>
        <taxon>Metazoa</taxon>
        <taxon>Spiralia</taxon>
        <taxon>Lophotrochozoa</taxon>
        <taxon>Mollusca</taxon>
        <taxon>Bivalvia</taxon>
        <taxon>Autobranchia</taxon>
        <taxon>Pteriomorphia</taxon>
        <taxon>Ostreida</taxon>
        <taxon>Ostreoidea</taxon>
        <taxon>Ostreidae</taxon>
        <taxon>Crassostrea</taxon>
    </lineage>
</organism>
<accession>A0A8B8EBA2</accession>
<name>A0A8B8EBA2_CRAVI</name>
<keyword evidence="3" id="KW-1133">Transmembrane helix</keyword>
<dbReference type="InterPro" id="IPR000436">
    <property type="entry name" value="Sushi_SCR_CCP_dom"/>
</dbReference>
<keyword evidence="3" id="KW-0812">Transmembrane</keyword>
<dbReference type="OrthoDB" id="6199455at2759"/>
<protein>
    <submittedName>
        <fullName evidence="6 7">Uncharacterized protein LOC111133066</fullName>
    </submittedName>
</protein>
<evidence type="ECO:0000313" key="6">
    <source>
        <dbReference type="RefSeq" id="XP_022336847.1"/>
    </source>
</evidence>
<keyword evidence="5" id="KW-1185">Reference proteome</keyword>
<evidence type="ECO:0000313" key="8">
    <source>
        <dbReference type="RefSeq" id="XP_022336849.1"/>
    </source>
</evidence>
<evidence type="ECO:0000313" key="7">
    <source>
        <dbReference type="RefSeq" id="XP_022336848.1"/>
    </source>
</evidence>
<dbReference type="KEGG" id="cvn:111133066"/>
<evidence type="ECO:0000256" key="2">
    <source>
        <dbReference type="PROSITE-ProRule" id="PRU00302"/>
    </source>
</evidence>
<keyword evidence="2" id="KW-0768">Sushi</keyword>
<dbReference type="RefSeq" id="XP_022336849.1">
    <property type="nucleotide sequence ID" value="XM_022481141.1"/>
</dbReference>